<proteinExistence type="predicted"/>
<dbReference type="InterPro" id="IPR002625">
    <property type="entry name" value="Smr_dom"/>
</dbReference>
<accession>A0A382GCS9</accession>
<dbReference type="SUPFAM" id="SSF160443">
    <property type="entry name" value="SMR domain-like"/>
    <property type="match status" value="1"/>
</dbReference>
<dbReference type="Pfam" id="PF01713">
    <property type="entry name" value="Smr"/>
    <property type="match status" value="1"/>
</dbReference>
<evidence type="ECO:0000313" key="2">
    <source>
        <dbReference type="EMBL" id="SVB73028.1"/>
    </source>
</evidence>
<dbReference type="EMBL" id="UINC01054840">
    <property type="protein sequence ID" value="SVB73028.1"/>
    <property type="molecule type" value="Genomic_DNA"/>
</dbReference>
<dbReference type="AlphaFoldDB" id="A0A382GCS9"/>
<evidence type="ECO:0000259" key="1">
    <source>
        <dbReference type="PROSITE" id="PS50828"/>
    </source>
</evidence>
<dbReference type="PROSITE" id="PS50828">
    <property type="entry name" value="SMR"/>
    <property type="match status" value="1"/>
</dbReference>
<dbReference type="Gene3D" id="3.30.1370.110">
    <property type="match status" value="1"/>
</dbReference>
<sequence>MLTTIDIGHKNFALDNAMAVLESEISSLIFQGDTRAIKIIHGHGTGALKTAVREWCIEQKGRFNAVIFGENYDMFDKESMEMRSDCGLPDDKDFGRRNSAITYIWLR</sequence>
<dbReference type="InterPro" id="IPR036063">
    <property type="entry name" value="Smr_dom_sf"/>
</dbReference>
<feature type="domain" description="Smr" evidence="1">
    <location>
        <begin position="14"/>
        <end position="58"/>
    </location>
</feature>
<protein>
    <recommendedName>
        <fullName evidence="1">Smr domain-containing protein</fullName>
    </recommendedName>
</protein>
<gene>
    <name evidence="2" type="ORF">METZ01_LOCUS225882</name>
</gene>
<name>A0A382GCS9_9ZZZZ</name>
<reference evidence="2" key="1">
    <citation type="submission" date="2018-05" db="EMBL/GenBank/DDBJ databases">
        <authorList>
            <person name="Lanie J.A."/>
            <person name="Ng W.-L."/>
            <person name="Kazmierczak K.M."/>
            <person name="Andrzejewski T.M."/>
            <person name="Davidsen T.M."/>
            <person name="Wayne K.J."/>
            <person name="Tettelin H."/>
            <person name="Glass J.I."/>
            <person name="Rusch D."/>
            <person name="Podicherti R."/>
            <person name="Tsui H.-C.T."/>
            <person name="Winkler M.E."/>
        </authorList>
    </citation>
    <scope>NUCLEOTIDE SEQUENCE</scope>
</reference>
<organism evidence="2">
    <name type="scientific">marine metagenome</name>
    <dbReference type="NCBI Taxonomy" id="408172"/>
    <lineage>
        <taxon>unclassified sequences</taxon>
        <taxon>metagenomes</taxon>
        <taxon>ecological metagenomes</taxon>
    </lineage>
</organism>